<dbReference type="InterPro" id="IPR022617">
    <property type="entry name" value="Rad60/SUMO-like_dom"/>
</dbReference>
<name>A0AAW2H8K4_9NEOP</name>
<dbReference type="InterPro" id="IPR000626">
    <property type="entry name" value="Ubiquitin-like_dom"/>
</dbReference>
<evidence type="ECO:0000256" key="2">
    <source>
        <dbReference type="SAM" id="Phobius"/>
    </source>
</evidence>
<dbReference type="CDD" id="cd01763">
    <property type="entry name" value="Ubl_SUMO_like"/>
    <property type="match status" value="1"/>
</dbReference>
<keyword evidence="2" id="KW-0812">Transmembrane</keyword>
<feature type="transmembrane region" description="Helical" evidence="2">
    <location>
        <begin position="151"/>
        <end position="171"/>
    </location>
</feature>
<dbReference type="InterPro" id="IPR029071">
    <property type="entry name" value="Ubiquitin-like_domsf"/>
</dbReference>
<dbReference type="Pfam" id="PF11976">
    <property type="entry name" value="Rad60-SLD"/>
    <property type="match status" value="1"/>
</dbReference>
<accession>A0AAW2H8K4</accession>
<proteinExistence type="inferred from homology"/>
<dbReference type="PROSITE" id="PS50053">
    <property type="entry name" value="UBIQUITIN_2"/>
    <property type="match status" value="1"/>
</dbReference>
<dbReference type="AlphaFoldDB" id="A0AAW2H8K4"/>
<gene>
    <name evidence="4" type="ORF">PYX00_011806</name>
</gene>
<keyword evidence="2" id="KW-0472">Membrane</keyword>
<evidence type="ECO:0000256" key="1">
    <source>
        <dbReference type="ARBA" id="ARBA00009185"/>
    </source>
</evidence>
<evidence type="ECO:0000259" key="3">
    <source>
        <dbReference type="PROSITE" id="PS50053"/>
    </source>
</evidence>
<dbReference type="Gene3D" id="3.10.20.90">
    <property type="entry name" value="Phosphatidylinositol 3-kinase Catalytic Subunit, Chain A, domain 1"/>
    <property type="match status" value="1"/>
</dbReference>
<protein>
    <recommendedName>
        <fullName evidence="3">Ubiquitin-like domain-containing protein</fullName>
    </recommendedName>
</protein>
<dbReference type="EMBL" id="JARGDH010000006">
    <property type="protein sequence ID" value="KAL0266090.1"/>
    <property type="molecule type" value="Genomic_DNA"/>
</dbReference>
<reference evidence="4" key="1">
    <citation type="journal article" date="2024" name="Gigascience">
        <title>Chromosome-level genome of the poultry shaft louse Menopon gallinae provides insight into the host-switching and adaptive evolution of parasitic lice.</title>
        <authorList>
            <person name="Xu Y."/>
            <person name="Ma L."/>
            <person name="Liu S."/>
            <person name="Liang Y."/>
            <person name="Liu Q."/>
            <person name="He Z."/>
            <person name="Tian L."/>
            <person name="Duan Y."/>
            <person name="Cai W."/>
            <person name="Li H."/>
            <person name="Song F."/>
        </authorList>
    </citation>
    <scope>NUCLEOTIDE SEQUENCE</scope>
    <source>
        <strain evidence="4">Cailab_2023a</strain>
    </source>
</reference>
<evidence type="ECO:0000313" key="4">
    <source>
        <dbReference type="EMBL" id="KAL0266090.1"/>
    </source>
</evidence>
<feature type="domain" description="Ubiquitin-like" evidence="3">
    <location>
        <begin position="216"/>
        <end position="291"/>
    </location>
</feature>
<comment type="similarity">
    <text evidence="1">Belongs to the ubiquitin family. SUMO subfamily.</text>
</comment>
<dbReference type="SUPFAM" id="SSF54236">
    <property type="entry name" value="Ubiquitin-like"/>
    <property type="match status" value="1"/>
</dbReference>
<organism evidence="4">
    <name type="scientific">Menopon gallinae</name>
    <name type="common">poultry shaft louse</name>
    <dbReference type="NCBI Taxonomy" id="328185"/>
    <lineage>
        <taxon>Eukaryota</taxon>
        <taxon>Metazoa</taxon>
        <taxon>Ecdysozoa</taxon>
        <taxon>Arthropoda</taxon>
        <taxon>Hexapoda</taxon>
        <taxon>Insecta</taxon>
        <taxon>Pterygota</taxon>
        <taxon>Neoptera</taxon>
        <taxon>Paraneoptera</taxon>
        <taxon>Psocodea</taxon>
        <taxon>Troctomorpha</taxon>
        <taxon>Phthiraptera</taxon>
        <taxon>Amblycera</taxon>
        <taxon>Menoponidae</taxon>
        <taxon>Menopon</taxon>
    </lineage>
</organism>
<keyword evidence="2" id="KW-1133">Transmembrane helix</keyword>
<comment type="caution">
    <text evidence="4">The sequence shown here is derived from an EMBL/GenBank/DDBJ whole genome shotgun (WGS) entry which is preliminary data.</text>
</comment>
<dbReference type="PANTHER" id="PTHR10562">
    <property type="entry name" value="SMALL UBIQUITIN-RELATED MODIFIER"/>
    <property type="match status" value="1"/>
</dbReference>
<sequence>MRSIAVRMCVEPEEEGRPESPWQTLPGSRVSLNGALRSALLASGLNTENIITRYSRCAQGVHADSTLMAQLRYKKSKQRDTTPLPSSDIPPSTSRLLWLFSAYAGLEILCRKHTTSASGAVRSRSQKQLADFAKHRRRASKNAIASPTSRFCITILFLATVFFAAELAIVGETKTRVFDCRPRLSGLRVALIFGKTTAPMPKIDEIEEKDDSEKHIRLIVRDQDGIAIEYKVKKGVKFGRVLDNYAEETKKNKSDLRLTYKGKILSQSTTPFDLRLQDGDEIEVVASQTGGGRTFS</sequence>